<keyword evidence="1" id="KW-1133">Transmembrane helix</keyword>
<keyword evidence="1" id="KW-0472">Membrane</keyword>
<organism evidence="2 3">
    <name type="scientific">Demequina litorisediminis</name>
    <dbReference type="NCBI Taxonomy" id="1849022"/>
    <lineage>
        <taxon>Bacteria</taxon>
        <taxon>Bacillati</taxon>
        <taxon>Actinomycetota</taxon>
        <taxon>Actinomycetes</taxon>
        <taxon>Micrococcales</taxon>
        <taxon>Demequinaceae</taxon>
        <taxon>Demequina</taxon>
    </lineage>
</organism>
<keyword evidence="3" id="KW-1185">Reference proteome</keyword>
<gene>
    <name evidence="2" type="ORF">GCM10025876_17390</name>
</gene>
<comment type="caution">
    <text evidence="2">The sequence shown here is derived from an EMBL/GenBank/DDBJ whole genome shotgun (WGS) entry which is preliminary data.</text>
</comment>
<evidence type="ECO:0000313" key="3">
    <source>
        <dbReference type="Proteomes" id="UP001157125"/>
    </source>
</evidence>
<dbReference type="Gene3D" id="3.30.700.10">
    <property type="entry name" value="Glycoprotein, Type 4 Pilin"/>
    <property type="match status" value="1"/>
</dbReference>
<keyword evidence="1" id="KW-0812">Transmembrane</keyword>
<protein>
    <recommendedName>
        <fullName evidence="4">Prepilin-type N-terminal cleavage/methylation domain-containing protein</fullName>
    </recommendedName>
</protein>
<feature type="transmembrane region" description="Helical" evidence="1">
    <location>
        <begin position="20"/>
        <end position="38"/>
    </location>
</feature>
<proteinExistence type="predicted"/>
<evidence type="ECO:0000313" key="2">
    <source>
        <dbReference type="EMBL" id="GMA35535.1"/>
    </source>
</evidence>
<dbReference type="PROSITE" id="PS00409">
    <property type="entry name" value="PROKAR_NTER_METHYL"/>
    <property type="match status" value="1"/>
</dbReference>
<evidence type="ECO:0000256" key="1">
    <source>
        <dbReference type="SAM" id="Phobius"/>
    </source>
</evidence>
<dbReference type="SUPFAM" id="SSF54523">
    <property type="entry name" value="Pili subunits"/>
    <property type="match status" value="1"/>
</dbReference>
<reference evidence="3" key="1">
    <citation type="journal article" date="2019" name="Int. J. Syst. Evol. Microbiol.">
        <title>The Global Catalogue of Microorganisms (GCM) 10K type strain sequencing project: providing services to taxonomists for standard genome sequencing and annotation.</title>
        <authorList>
            <consortium name="The Broad Institute Genomics Platform"/>
            <consortium name="The Broad Institute Genome Sequencing Center for Infectious Disease"/>
            <person name="Wu L."/>
            <person name="Ma J."/>
        </authorList>
    </citation>
    <scope>NUCLEOTIDE SEQUENCE [LARGE SCALE GENOMIC DNA]</scope>
    <source>
        <strain evidence="3">NBRC 112299</strain>
    </source>
</reference>
<name>A0ABQ6IDW6_9MICO</name>
<dbReference type="NCBIfam" id="TIGR02532">
    <property type="entry name" value="IV_pilin_GFxxxE"/>
    <property type="match status" value="1"/>
</dbReference>
<dbReference type="InterPro" id="IPR045584">
    <property type="entry name" value="Pilin-like"/>
</dbReference>
<evidence type="ECO:0008006" key="4">
    <source>
        <dbReference type="Google" id="ProtNLM"/>
    </source>
</evidence>
<sequence length="136" mass="13919">MGDRRARATAEAGMTLPELLVVMAIVGILVAVALPIFFNQQAKAYDSAVQSDLSTVAIAVRQHVDESSALPVIAAAGDGYTLDGDALATSPGVVLSTISGDATNYCFSATHPNGRTASAVGYRYSAVNGIEEGSCP</sequence>
<dbReference type="Proteomes" id="UP001157125">
    <property type="component" value="Unassembled WGS sequence"/>
</dbReference>
<dbReference type="Pfam" id="PF07963">
    <property type="entry name" value="N_methyl"/>
    <property type="match status" value="1"/>
</dbReference>
<dbReference type="InterPro" id="IPR012902">
    <property type="entry name" value="N_methyl_site"/>
</dbReference>
<accession>A0ABQ6IDW6</accession>
<dbReference type="EMBL" id="BSUN01000001">
    <property type="protein sequence ID" value="GMA35535.1"/>
    <property type="molecule type" value="Genomic_DNA"/>
</dbReference>